<sequence>MSKLIDKLFGAIDHVTERGSRQMAHRLGRRTFLSFVGKVAVGGAIMPLLPFDRDGGGTARAAAEKTDQECEYWRYCALDGFLCTCCGGTINQCPPNAQVSAVTWVGTCQNPGDGKEYLISYNDCCGVASCGKCLCNFNLRERPGYRMGVHNDINWCMANTQSNYHCTVAAVVGLGNSNG</sequence>
<accession>A0ABS9QET5</accession>
<dbReference type="Pfam" id="PF02975">
    <property type="entry name" value="Me-amine-dh_L"/>
    <property type="match status" value="1"/>
</dbReference>
<gene>
    <name evidence="2" type="ORF">L4923_12970</name>
</gene>
<dbReference type="InterPro" id="IPR036560">
    <property type="entry name" value="MADH/AADH_L_sf"/>
</dbReference>
<dbReference type="SUPFAM" id="SSF57561">
    <property type="entry name" value="Methylamine dehydrogenase, L chain"/>
    <property type="match status" value="1"/>
</dbReference>
<dbReference type="EMBL" id="JAKREW010000010">
    <property type="protein sequence ID" value="MCG7505928.1"/>
    <property type="molecule type" value="Genomic_DNA"/>
</dbReference>
<reference evidence="2 3" key="1">
    <citation type="submission" date="2022-02" db="EMBL/GenBank/DDBJ databases">
        <title>Draft genome sequence of Mezorhizobium retamae strain IRAMC:0171 isolated from Retama raetam nodules.</title>
        <authorList>
            <person name="Bengaied R."/>
            <person name="Sbissi I."/>
            <person name="Huber K."/>
            <person name="Ghodbane F."/>
            <person name="Nouioui I."/>
            <person name="Tarhouni M."/>
            <person name="Gtari M."/>
        </authorList>
    </citation>
    <scope>NUCLEOTIDE SEQUENCE [LARGE SCALE GENOMIC DNA]</scope>
    <source>
        <strain evidence="2 3">IRAMC:0171</strain>
    </source>
</reference>
<proteinExistence type="predicted"/>
<evidence type="ECO:0000259" key="1">
    <source>
        <dbReference type="Pfam" id="PF02975"/>
    </source>
</evidence>
<comment type="caution">
    <text evidence="2">The sequence shown here is derived from an EMBL/GenBank/DDBJ whole genome shotgun (WGS) entry which is preliminary data.</text>
</comment>
<organism evidence="2 3">
    <name type="scientific">Mesorhizobium retamae</name>
    <dbReference type="NCBI Taxonomy" id="2912854"/>
    <lineage>
        <taxon>Bacteria</taxon>
        <taxon>Pseudomonadati</taxon>
        <taxon>Pseudomonadota</taxon>
        <taxon>Alphaproteobacteria</taxon>
        <taxon>Hyphomicrobiales</taxon>
        <taxon>Phyllobacteriaceae</taxon>
        <taxon>Mesorhizobium</taxon>
    </lineage>
</organism>
<feature type="domain" description="Methylamine/Aralkylamine dehydrogenase light chain C-terminal" evidence="1">
    <location>
        <begin position="65"/>
        <end position="173"/>
    </location>
</feature>
<protein>
    <submittedName>
        <fullName evidence="2">Amine dehydrogenase</fullName>
    </submittedName>
</protein>
<name>A0ABS9QET5_9HYPH</name>
<evidence type="ECO:0000313" key="3">
    <source>
        <dbReference type="Proteomes" id="UP001201701"/>
    </source>
</evidence>
<keyword evidence="3" id="KW-1185">Reference proteome</keyword>
<dbReference type="InterPro" id="IPR013504">
    <property type="entry name" value="MADH/AADH_Ltc_C_dom"/>
</dbReference>
<dbReference type="Proteomes" id="UP001201701">
    <property type="component" value="Unassembled WGS sequence"/>
</dbReference>
<dbReference type="RefSeq" id="WP_239365576.1">
    <property type="nucleotide sequence ID" value="NZ_JAKREW010000010.1"/>
</dbReference>
<evidence type="ECO:0000313" key="2">
    <source>
        <dbReference type="EMBL" id="MCG7505928.1"/>
    </source>
</evidence>
<dbReference type="Gene3D" id="2.60.30.10">
    <property type="entry name" value="Methylamine/Aralkylamine dehydrogenase light chain"/>
    <property type="match status" value="1"/>
</dbReference>